<keyword evidence="4" id="KW-0175">Coiled coil</keyword>
<dbReference type="SUPFAM" id="SSF58104">
    <property type="entry name" value="Methyl-accepting chemotaxis protein (MCP) signaling domain"/>
    <property type="match status" value="1"/>
</dbReference>
<dbReference type="Gene3D" id="6.10.340.10">
    <property type="match status" value="1"/>
</dbReference>
<dbReference type="GO" id="GO:0016020">
    <property type="term" value="C:membrane"/>
    <property type="evidence" value="ECO:0007669"/>
    <property type="project" value="InterPro"/>
</dbReference>
<dbReference type="STRING" id="592015.HMPREF1705_04634"/>
<feature type="domain" description="HAMP" evidence="7">
    <location>
        <begin position="177"/>
        <end position="230"/>
    </location>
</feature>
<dbReference type="PROSITE" id="PS50111">
    <property type="entry name" value="CHEMOTAXIS_TRANSDUC_2"/>
    <property type="match status" value="1"/>
</dbReference>
<feature type="transmembrane region" description="Helical" evidence="5">
    <location>
        <begin position="157"/>
        <end position="176"/>
    </location>
</feature>
<dbReference type="Proteomes" id="UP000005273">
    <property type="component" value="Unassembled WGS sequence"/>
</dbReference>
<evidence type="ECO:0000256" key="2">
    <source>
        <dbReference type="ARBA" id="ARBA00029447"/>
    </source>
</evidence>
<evidence type="ECO:0000313" key="9">
    <source>
        <dbReference type="Proteomes" id="UP000005273"/>
    </source>
</evidence>
<dbReference type="Pfam" id="PF00015">
    <property type="entry name" value="MCPsignal"/>
    <property type="match status" value="1"/>
</dbReference>
<dbReference type="SMART" id="SM00304">
    <property type="entry name" value="HAMP"/>
    <property type="match status" value="2"/>
</dbReference>
<dbReference type="InterPro" id="IPR004089">
    <property type="entry name" value="MCPsignal_dom"/>
</dbReference>
<sequence length="557" mass="59977">MQNQKGNVELLRQSGEGIRYAAEANVNIVGALSNVYRVVNEPQATWSLESMNIESLLQNARLAFERYEGALFTEEARQRYDRTAEVFERWLKAMEGINKMLSEGASHSEVLDGINKIYLDTNMLTGAINEAFAFSALDMNSTADEVSQAIDSTTKSSIIIVAAIALVALFFGIMLVHSINRPLKDMVIFVNSIADDLDLTKRSEGATKDEIGEVLKAIEKLLSRFRDALLGVMDASRDLALTSDEFSDSTEKATRIMEEAMKEVNRVFDDISFLASAVEEISASSQEVAAGAQSAAKRSTDVAEQVERSRQSAQEGIDAVKRAVASSMEVSESANRSVAVVSDLSARAKQIQGFVETIGQIADQTNLLALNAAIEAARAGEHGKGFAVVAEEVRKLAEQSNNAAGQITNLAETIVQDLEQVVGITKENAKLTEQAKEEANGAEKAIEKIIESLDSIAGAAQDMAAVAEEQAASAEEIASTVQNLNERSATLNKSVEHLLESIKTVSGVISGIADESQNLASLAARMETQVRAFKLAEEGEEAGEEEMIALESGRTSP</sequence>
<dbReference type="EMBL" id="ACJX03000001">
    <property type="protein sequence ID" value="KRT35358.1"/>
    <property type="molecule type" value="Genomic_DNA"/>
</dbReference>
<gene>
    <name evidence="8" type="ORF">HMPREF1705_04634</name>
</gene>
<name>A0A0T5XBQ2_9BACT</name>
<proteinExistence type="inferred from homology"/>
<dbReference type="InterPro" id="IPR003660">
    <property type="entry name" value="HAMP_dom"/>
</dbReference>
<keyword evidence="9" id="KW-1185">Reference proteome</keyword>
<evidence type="ECO:0000313" key="8">
    <source>
        <dbReference type="EMBL" id="KRT35358.1"/>
    </source>
</evidence>
<dbReference type="eggNOG" id="COG0840">
    <property type="taxonomic scope" value="Bacteria"/>
</dbReference>
<evidence type="ECO:0000259" key="6">
    <source>
        <dbReference type="PROSITE" id="PS50111"/>
    </source>
</evidence>
<evidence type="ECO:0000259" key="7">
    <source>
        <dbReference type="PROSITE" id="PS50885"/>
    </source>
</evidence>
<comment type="similarity">
    <text evidence="2">Belongs to the methyl-accepting chemotaxis (MCP) protein family.</text>
</comment>
<dbReference type="Gene3D" id="1.10.287.950">
    <property type="entry name" value="Methyl-accepting chemotaxis protein"/>
    <property type="match status" value="1"/>
</dbReference>
<reference evidence="9" key="1">
    <citation type="submission" date="2012-09" db="EMBL/GenBank/DDBJ databases">
        <authorList>
            <person name="Weinstock G."/>
            <person name="Sodergren E."/>
            <person name="Clifton S."/>
            <person name="Fulton L."/>
            <person name="Fulton B."/>
            <person name="Courtney L."/>
            <person name="Fronick C."/>
            <person name="Harrison M."/>
            <person name="Strong C."/>
            <person name="Farmer C."/>
            <person name="Delehaunty K."/>
            <person name="Markovic C."/>
            <person name="Hall O."/>
            <person name="Minx P."/>
            <person name="Tomlinson C."/>
            <person name="Mitreva M."/>
            <person name="Nelson J."/>
            <person name="Hou S."/>
            <person name="Wollam A."/>
            <person name="Pepin K.H."/>
            <person name="Johnson M."/>
            <person name="Bhonagiri V."/>
            <person name="Nash W.E."/>
            <person name="Suruliraj S."/>
            <person name="Warren W."/>
            <person name="Chinwalla A."/>
            <person name="Mardis E.R."/>
            <person name="Wilson R.K."/>
        </authorList>
    </citation>
    <scope>NUCLEOTIDE SEQUENCE [LARGE SCALE GENOMIC DNA]</scope>
    <source>
        <strain evidence="9">OS1</strain>
    </source>
</reference>
<accession>A0A0T5XBQ2</accession>
<feature type="coiled-coil region" evidence="4">
    <location>
        <begin position="428"/>
        <end position="501"/>
    </location>
</feature>
<dbReference type="GO" id="GO:0007165">
    <property type="term" value="P:signal transduction"/>
    <property type="evidence" value="ECO:0007669"/>
    <property type="project" value="UniProtKB-KW"/>
</dbReference>
<dbReference type="Pfam" id="PF00672">
    <property type="entry name" value="HAMP"/>
    <property type="match status" value="1"/>
</dbReference>
<keyword evidence="5" id="KW-0812">Transmembrane</keyword>
<evidence type="ECO:0000256" key="5">
    <source>
        <dbReference type="SAM" id="Phobius"/>
    </source>
</evidence>
<keyword evidence="5" id="KW-1133">Transmembrane helix</keyword>
<feature type="domain" description="Methyl-accepting transducer" evidence="6">
    <location>
        <begin position="249"/>
        <end position="485"/>
    </location>
</feature>
<organism evidence="8 9">
    <name type="scientific">Acetomicrobium hydrogeniformans ATCC BAA-1850</name>
    <dbReference type="NCBI Taxonomy" id="592015"/>
    <lineage>
        <taxon>Bacteria</taxon>
        <taxon>Thermotogati</taxon>
        <taxon>Synergistota</taxon>
        <taxon>Synergistia</taxon>
        <taxon>Synergistales</taxon>
        <taxon>Acetomicrobiaceae</taxon>
        <taxon>Acetomicrobium</taxon>
    </lineage>
</organism>
<dbReference type="PROSITE" id="PS50885">
    <property type="entry name" value="HAMP"/>
    <property type="match status" value="1"/>
</dbReference>
<protein>
    <submittedName>
        <fullName evidence="8">Methyl-accepting chemotaxis protein signaling domain protein</fullName>
    </submittedName>
</protein>
<dbReference type="PANTHER" id="PTHR32089:SF112">
    <property type="entry name" value="LYSOZYME-LIKE PROTEIN-RELATED"/>
    <property type="match status" value="1"/>
</dbReference>
<dbReference type="PANTHER" id="PTHR32089">
    <property type="entry name" value="METHYL-ACCEPTING CHEMOTAXIS PROTEIN MCPB"/>
    <property type="match status" value="1"/>
</dbReference>
<evidence type="ECO:0000256" key="1">
    <source>
        <dbReference type="ARBA" id="ARBA00023224"/>
    </source>
</evidence>
<keyword evidence="1 3" id="KW-0807">Transducer</keyword>
<dbReference type="AlphaFoldDB" id="A0A0T5XBQ2"/>
<comment type="caution">
    <text evidence="8">The sequence shown here is derived from an EMBL/GenBank/DDBJ whole genome shotgun (WGS) entry which is preliminary data.</text>
</comment>
<evidence type="ECO:0000256" key="4">
    <source>
        <dbReference type="SAM" id="Coils"/>
    </source>
</evidence>
<evidence type="ECO:0000256" key="3">
    <source>
        <dbReference type="PROSITE-ProRule" id="PRU00284"/>
    </source>
</evidence>
<keyword evidence="5" id="KW-0472">Membrane</keyword>
<dbReference type="SMART" id="SM00283">
    <property type="entry name" value="MA"/>
    <property type="match status" value="1"/>
</dbReference>